<keyword evidence="4" id="KW-1185">Reference proteome</keyword>
<reference evidence="2 4" key="1">
    <citation type="submission" date="2024-05" db="EMBL/GenBank/DDBJ databases">
        <title>Culex pipiens pipiens assembly and annotation.</title>
        <authorList>
            <person name="Alout H."/>
            <person name="Durand T."/>
        </authorList>
    </citation>
    <scope>NUCLEOTIDE SEQUENCE [LARGE SCALE GENOMIC DNA]</scope>
    <source>
        <strain evidence="2">HA-2024</strain>
        <tissue evidence="2">Whole body</tissue>
    </source>
</reference>
<dbReference type="PANTHER" id="PTHR10943">
    <property type="entry name" value="26S PROTEASOME NON-ATPASE REGULATORY SUBUNIT"/>
    <property type="match status" value="1"/>
</dbReference>
<dbReference type="EMBL" id="JBEHCU010007661">
    <property type="protein sequence ID" value="KAL1394315.1"/>
    <property type="molecule type" value="Genomic_DNA"/>
</dbReference>
<dbReference type="InterPro" id="IPR011989">
    <property type="entry name" value="ARM-like"/>
</dbReference>
<accession>A0ABD1CU61</accession>
<protein>
    <submittedName>
        <fullName evidence="2">Uncharacterized protein</fullName>
    </submittedName>
</protein>
<dbReference type="Proteomes" id="UP001562425">
    <property type="component" value="Unassembled WGS sequence"/>
</dbReference>
<evidence type="ECO:0000313" key="3">
    <source>
        <dbReference type="EMBL" id="KAL1394315.1"/>
    </source>
</evidence>
<sequence length="101" mass="11439">MAKFDPVNFVRQGTLIASAMIPIQQIDQTCCKVTFFSQLFTQIITNMHEDVLAKYSAILAHRSRCYPALLEEKKREEHDIIATAILFLATHSKGLTGDKKK</sequence>
<dbReference type="EMBL" id="JBEHCU010009398">
    <property type="protein sequence ID" value="KAL1379962.1"/>
    <property type="molecule type" value="Genomic_DNA"/>
</dbReference>
<dbReference type="PANTHER" id="PTHR10943:SF2">
    <property type="entry name" value="26S PROTEASOME NON-ATPASE REGULATORY SUBUNIT 1"/>
    <property type="match status" value="1"/>
</dbReference>
<comment type="caution">
    <text evidence="2">The sequence shown here is derived from an EMBL/GenBank/DDBJ whole genome shotgun (WGS) entry which is preliminary data.</text>
</comment>
<keyword evidence="1" id="KW-0677">Repeat</keyword>
<organism evidence="2 4">
    <name type="scientific">Culex pipiens pipiens</name>
    <name type="common">Northern house mosquito</name>
    <dbReference type="NCBI Taxonomy" id="38569"/>
    <lineage>
        <taxon>Eukaryota</taxon>
        <taxon>Metazoa</taxon>
        <taxon>Ecdysozoa</taxon>
        <taxon>Arthropoda</taxon>
        <taxon>Hexapoda</taxon>
        <taxon>Insecta</taxon>
        <taxon>Pterygota</taxon>
        <taxon>Neoptera</taxon>
        <taxon>Endopterygota</taxon>
        <taxon>Diptera</taxon>
        <taxon>Nematocera</taxon>
        <taxon>Culicoidea</taxon>
        <taxon>Culicidae</taxon>
        <taxon>Culicinae</taxon>
        <taxon>Culicini</taxon>
        <taxon>Culex</taxon>
        <taxon>Culex</taxon>
    </lineage>
</organism>
<evidence type="ECO:0000256" key="1">
    <source>
        <dbReference type="ARBA" id="ARBA00022737"/>
    </source>
</evidence>
<evidence type="ECO:0000313" key="4">
    <source>
        <dbReference type="Proteomes" id="UP001562425"/>
    </source>
</evidence>
<evidence type="ECO:0000313" key="2">
    <source>
        <dbReference type="EMBL" id="KAL1379962.1"/>
    </source>
</evidence>
<gene>
    <name evidence="3" type="ORF">pipiens_012042</name>
    <name evidence="2" type="ORF">pipiens_014538</name>
</gene>
<name>A0ABD1CU61_CULPP</name>
<proteinExistence type="predicted"/>
<dbReference type="Gene3D" id="1.25.10.10">
    <property type="entry name" value="Leucine-rich Repeat Variant"/>
    <property type="match status" value="1"/>
</dbReference>
<dbReference type="AlphaFoldDB" id="A0ABD1CU61"/>